<reference evidence="4 5" key="1">
    <citation type="submission" date="2017-02" db="EMBL/GenBank/DDBJ databases">
        <title>Legionella quilivanii strain from human: case report and whole genome sequencing analysis.</title>
        <authorList>
            <person name="Lalancette C."/>
            <person name="Leduc J.-M."/>
            <person name="Levesque S."/>
            <person name="Fournier E."/>
            <person name="Saoud J."/>
            <person name="Faucher S.P."/>
            <person name="Bernard K."/>
            <person name="Martineau C."/>
            <person name="Longtin J."/>
        </authorList>
    </citation>
    <scope>NUCLEOTIDE SEQUENCE [LARGE SCALE GENOMIC DNA]</scope>
    <source>
        <strain evidence="4 5">ID143958</strain>
    </source>
</reference>
<dbReference type="GO" id="GO:0016616">
    <property type="term" value="F:oxidoreductase activity, acting on the CH-OH group of donors, NAD or NADP as acceptor"/>
    <property type="evidence" value="ECO:0007669"/>
    <property type="project" value="UniProtKB-ARBA"/>
</dbReference>
<dbReference type="GO" id="GO:0030497">
    <property type="term" value="P:fatty acid elongation"/>
    <property type="evidence" value="ECO:0007669"/>
    <property type="project" value="TreeGrafter"/>
</dbReference>
<evidence type="ECO:0000313" key="4">
    <source>
        <dbReference type="EMBL" id="RAP37465.1"/>
    </source>
</evidence>
<dbReference type="EMBL" id="MVJN01000003">
    <property type="protein sequence ID" value="RAP37465.1"/>
    <property type="molecule type" value="Genomic_DNA"/>
</dbReference>
<dbReference type="Pfam" id="PF13561">
    <property type="entry name" value="adh_short_C2"/>
    <property type="match status" value="1"/>
</dbReference>
<evidence type="ECO:0000256" key="1">
    <source>
        <dbReference type="ARBA" id="ARBA00006484"/>
    </source>
</evidence>
<name>A0A364LL58_9GAMM</name>
<proteinExistence type="inferred from homology"/>
<organism evidence="4 5">
    <name type="scientific">Legionella quinlivanii</name>
    <dbReference type="NCBI Taxonomy" id="45073"/>
    <lineage>
        <taxon>Bacteria</taxon>
        <taxon>Pseudomonadati</taxon>
        <taxon>Pseudomonadota</taxon>
        <taxon>Gammaproteobacteria</taxon>
        <taxon>Legionellales</taxon>
        <taxon>Legionellaceae</taxon>
        <taxon>Legionella</taxon>
    </lineage>
</organism>
<evidence type="ECO:0000259" key="3">
    <source>
        <dbReference type="SMART" id="SM00822"/>
    </source>
</evidence>
<dbReference type="InterPro" id="IPR020904">
    <property type="entry name" value="Sc_DH/Rdtase_CS"/>
</dbReference>
<dbReference type="InterPro" id="IPR036291">
    <property type="entry name" value="NAD(P)-bd_dom_sf"/>
</dbReference>
<feature type="domain" description="Ketoreductase" evidence="3">
    <location>
        <begin position="6"/>
        <end position="191"/>
    </location>
</feature>
<accession>A0A364LL58</accession>
<dbReference type="AlphaFoldDB" id="A0A364LL58"/>
<dbReference type="PRINTS" id="PR00081">
    <property type="entry name" value="GDHRDH"/>
</dbReference>
<dbReference type="FunFam" id="3.40.50.720:FF:000173">
    <property type="entry name" value="3-oxoacyl-[acyl-carrier protein] reductase"/>
    <property type="match status" value="1"/>
</dbReference>
<protein>
    <recommendedName>
        <fullName evidence="3">Ketoreductase domain-containing protein</fullName>
    </recommendedName>
</protein>
<comment type="similarity">
    <text evidence="1">Belongs to the short-chain dehydrogenases/reductases (SDR) family.</text>
</comment>
<dbReference type="Gene3D" id="3.40.50.720">
    <property type="entry name" value="NAD(P)-binding Rossmann-like Domain"/>
    <property type="match status" value="1"/>
</dbReference>
<dbReference type="PANTHER" id="PTHR42760:SF135">
    <property type="entry name" value="BLL7886 PROTEIN"/>
    <property type="match status" value="1"/>
</dbReference>
<dbReference type="RefSeq" id="WP_172458125.1">
    <property type="nucleotide sequence ID" value="NZ_MVJN01000003.1"/>
</dbReference>
<keyword evidence="2" id="KW-0560">Oxidoreductase</keyword>
<dbReference type="Proteomes" id="UP000249458">
    <property type="component" value="Unassembled WGS sequence"/>
</dbReference>
<dbReference type="InterPro" id="IPR002347">
    <property type="entry name" value="SDR_fam"/>
</dbReference>
<dbReference type="PROSITE" id="PS00061">
    <property type="entry name" value="ADH_SHORT"/>
    <property type="match status" value="1"/>
</dbReference>
<sequence length="246" mass="26122">MELNGAVILVTGGAKGLGLAIATFLQEQGATVVVADIDAEALADLPDTIKTYVLDVTHPEEVKPVIQSIIDSYGRIDVLVNNAGLIYSEPMINIMNPSKMMHDYGQFQRTLRANLDSVFIMTSAVLEQMVKRRIKGVIVNISSISACGNEGQTAYSAAKAGVNALTVTWSKELGRLGIRCNAIAPGFIGTDSTRMALSESIIGHIQSNTPLRRLGQAQEVAQAVASVITNDFLNGVILPVNGGLTI</sequence>
<evidence type="ECO:0000313" key="5">
    <source>
        <dbReference type="Proteomes" id="UP000249458"/>
    </source>
</evidence>
<dbReference type="PANTHER" id="PTHR42760">
    <property type="entry name" value="SHORT-CHAIN DEHYDROGENASES/REDUCTASES FAMILY MEMBER"/>
    <property type="match status" value="1"/>
</dbReference>
<dbReference type="InterPro" id="IPR057326">
    <property type="entry name" value="KR_dom"/>
</dbReference>
<gene>
    <name evidence="4" type="ORF">B1207_04640</name>
</gene>
<dbReference type="SUPFAM" id="SSF51735">
    <property type="entry name" value="NAD(P)-binding Rossmann-fold domains"/>
    <property type="match status" value="1"/>
</dbReference>
<dbReference type="PRINTS" id="PR00080">
    <property type="entry name" value="SDRFAMILY"/>
</dbReference>
<evidence type="ECO:0000256" key="2">
    <source>
        <dbReference type="ARBA" id="ARBA00023002"/>
    </source>
</evidence>
<dbReference type="SMART" id="SM00822">
    <property type="entry name" value="PKS_KR"/>
    <property type="match status" value="1"/>
</dbReference>
<comment type="caution">
    <text evidence="4">The sequence shown here is derived from an EMBL/GenBank/DDBJ whole genome shotgun (WGS) entry which is preliminary data.</text>
</comment>